<protein>
    <submittedName>
        <fullName evidence="2 4">Uncharacterized protein</fullName>
    </submittedName>
</protein>
<evidence type="ECO:0000313" key="3">
    <source>
        <dbReference type="Proteomes" id="UP000279833"/>
    </source>
</evidence>
<dbReference type="AlphaFoldDB" id="A0A183JQH4"/>
<feature type="region of interest" description="Disordered" evidence="1">
    <location>
        <begin position="1"/>
        <end position="29"/>
    </location>
</feature>
<gene>
    <name evidence="2" type="ORF">SCUD_LOCUS4962</name>
</gene>
<reference evidence="4" key="1">
    <citation type="submission" date="2016-06" db="UniProtKB">
        <authorList>
            <consortium name="WormBaseParasite"/>
        </authorList>
    </citation>
    <scope>IDENTIFICATION</scope>
</reference>
<name>A0A183JQH4_9TREM</name>
<evidence type="ECO:0000313" key="4">
    <source>
        <dbReference type="WBParaSite" id="SCUD_0000496201-mRNA-1"/>
    </source>
</evidence>
<dbReference type="EMBL" id="UZAK01007273">
    <property type="protein sequence ID" value="VDO91862.1"/>
    <property type="molecule type" value="Genomic_DNA"/>
</dbReference>
<evidence type="ECO:0000256" key="1">
    <source>
        <dbReference type="SAM" id="MobiDB-lite"/>
    </source>
</evidence>
<sequence>MELLLSETNSTYASPQGHGLQQALYDSTL</sequence>
<dbReference type="WBParaSite" id="SCUD_0000496201-mRNA-1">
    <property type="protein sequence ID" value="SCUD_0000496201-mRNA-1"/>
    <property type="gene ID" value="SCUD_0000496201"/>
</dbReference>
<dbReference type="Proteomes" id="UP000279833">
    <property type="component" value="Unassembled WGS sequence"/>
</dbReference>
<feature type="compositionally biased region" description="Polar residues" evidence="1">
    <location>
        <begin position="1"/>
        <end position="14"/>
    </location>
</feature>
<organism evidence="4">
    <name type="scientific">Schistosoma curassoni</name>
    <dbReference type="NCBI Taxonomy" id="6186"/>
    <lineage>
        <taxon>Eukaryota</taxon>
        <taxon>Metazoa</taxon>
        <taxon>Spiralia</taxon>
        <taxon>Lophotrochozoa</taxon>
        <taxon>Platyhelminthes</taxon>
        <taxon>Trematoda</taxon>
        <taxon>Digenea</taxon>
        <taxon>Strigeidida</taxon>
        <taxon>Schistosomatoidea</taxon>
        <taxon>Schistosomatidae</taxon>
        <taxon>Schistosoma</taxon>
    </lineage>
</organism>
<reference evidence="2 3" key="2">
    <citation type="submission" date="2018-11" db="EMBL/GenBank/DDBJ databases">
        <authorList>
            <consortium name="Pathogen Informatics"/>
        </authorList>
    </citation>
    <scope>NUCLEOTIDE SEQUENCE [LARGE SCALE GENOMIC DNA]</scope>
    <source>
        <strain evidence="2">Dakar</strain>
        <strain evidence="3">Dakar, Senegal</strain>
    </source>
</reference>
<proteinExistence type="predicted"/>
<evidence type="ECO:0000313" key="2">
    <source>
        <dbReference type="EMBL" id="VDO91862.1"/>
    </source>
</evidence>
<keyword evidence="3" id="KW-1185">Reference proteome</keyword>
<accession>A0A183JQH4</accession>